<dbReference type="InterPro" id="IPR036942">
    <property type="entry name" value="Beta-barrel_TonB_sf"/>
</dbReference>
<accession>T1B637</accession>
<proteinExistence type="predicted"/>
<gene>
    <name evidence="5" type="ORF">B1B_06341</name>
</gene>
<dbReference type="GO" id="GO:0009279">
    <property type="term" value="C:cell outer membrane"/>
    <property type="evidence" value="ECO:0007669"/>
    <property type="project" value="UniProtKB-SubCell"/>
</dbReference>
<sequence>QVSTGNNRGVQFDQYPSSWFGNLIVHITPNADLIGQGLAGTVNMRTIRPLEHNHSFASINASYSWDQLSELSPGGSNTGQNINGIFVGQFAHHTFGVTLGVDFQSVPTQIQHQAPWGYPTDAAGDLYIGGSKNYGMTDNFNRTALLTTFQWKPTHNIDSTLILTYDNFREAQQNVGMEFPLGYGAQANGAPLPFMPVSVSNGFVNSGTFGDVYPVVRNDFNWYHAKVYNINWRNRLRFNENWSAKVDVGYSRANRHSFLLESYSEYAYNRLGPTSTVGFGELGNGMLTLNPSLDYANQMVLTDPQGWGMGANLVQAGYNNVPDTEDYIGNINLSLKRNFASGPFSSAVLGFNRATRNKFYTNNGYYLTLPNGTQTLTTSPMGAQTAPIPGAALYGNGSCDPLAWMGIGPQVCYNSLYLLNNNYYYLYPEANSPSGQPPDWRVRQNTYVPYFQLNIQTRLGSVPVRGNIGIQIPVTDQMSVGGHSIAGPTLASRLEEVTVSGSAKYTRYLPSLNLVFGIAHNTDLRFSASRVMARPRMDYMNASFGAGGNITLLPSKNPNLAYFSGGGGNPQLLPTMADNYNLSLERYFDHNQGYVQLEGYFLQLHDYINPSAATLYNFSGYEPYYLSAAQQAQLGTPYGIMVVPVNNGYGYVKGLQAAANLPLHLLWRPLNGFGVNLSADYTDSSIVYGSNPTPVTVPGLSKWVLSNTLYYQHDGFQARVSDTFRSTFLGEISGLGATRILQSIQGTHSIDAQVSYSFTRGRFKNLTLSLQGSNLNNAIFKTFENNDPRQVLFWERYGRYYSVEASYKF</sequence>
<dbReference type="InterPro" id="IPR010104">
    <property type="entry name" value="TonB_rcpt_bac"/>
</dbReference>
<feature type="non-terminal residue" evidence="5">
    <location>
        <position position="1"/>
    </location>
</feature>
<feature type="domain" description="TonB-dependent receptor-like beta-barrel" evidence="4">
    <location>
        <begin position="303"/>
        <end position="775"/>
    </location>
</feature>
<dbReference type="EMBL" id="AUZY01004027">
    <property type="protein sequence ID" value="EQD65472.1"/>
    <property type="molecule type" value="Genomic_DNA"/>
</dbReference>
<evidence type="ECO:0000256" key="3">
    <source>
        <dbReference type="ARBA" id="ARBA00023237"/>
    </source>
</evidence>
<evidence type="ECO:0000256" key="1">
    <source>
        <dbReference type="ARBA" id="ARBA00004442"/>
    </source>
</evidence>
<dbReference type="AlphaFoldDB" id="T1B637"/>
<reference evidence="5" key="2">
    <citation type="journal article" date="2014" name="ISME J.">
        <title>Microbial stratification in low pH oxic and suboxic macroscopic growths along an acid mine drainage.</title>
        <authorList>
            <person name="Mendez-Garcia C."/>
            <person name="Mesa V."/>
            <person name="Sprenger R.R."/>
            <person name="Richter M."/>
            <person name="Diez M.S."/>
            <person name="Solano J."/>
            <person name="Bargiela R."/>
            <person name="Golyshina O.V."/>
            <person name="Manteca A."/>
            <person name="Ramos J.L."/>
            <person name="Gallego J.R."/>
            <person name="Llorente I."/>
            <person name="Martins Dos Santos V.A."/>
            <person name="Jensen O.N."/>
            <person name="Pelaez A.I."/>
            <person name="Sanchez J."/>
            <person name="Ferrer M."/>
        </authorList>
    </citation>
    <scope>NUCLEOTIDE SEQUENCE</scope>
</reference>
<dbReference type="PANTHER" id="PTHR40980:SF3">
    <property type="entry name" value="TONB-DEPENDENT RECEPTOR-LIKE BETA-BARREL DOMAIN-CONTAINING PROTEIN"/>
    <property type="match status" value="1"/>
</dbReference>
<dbReference type="Gene3D" id="2.40.170.20">
    <property type="entry name" value="TonB-dependent receptor, beta-barrel domain"/>
    <property type="match status" value="1"/>
</dbReference>
<dbReference type="Pfam" id="PF00593">
    <property type="entry name" value="TonB_dep_Rec_b-barrel"/>
    <property type="match status" value="1"/>
</dbReference>
<dbReference type="InterPro" id="IPR000531">
    <property type="entry name" value="Beta-barrel_TonB"/>
</dbReference>
<keyword evidence="3" id="KW-0998">Cell outer membrane</keyword>
<organism evidence="5">
    <name type="scientific">mine drainage metagenome</name>
    <dbReference type="NCBI Taxonomy" id="410659"/>
    <lineage>
        <taxon>unclassified sequences</taxon>
        <taxon>metagenomes</taxon>
        <taxon>ecological metagenomes</taxon>
    </lineage>
</organism>
<evidence type="ECO:0000256" key="2">
    <source>
        <dbReference type="ARBA" id="ARBA00023136"/>
    </source>
</evidence>
<dbReference type="PANTHER" id="PTHR40980">
    <property type="entry name" value="PLUG DOMAIN-CONTAINING PROTEIN"/>
    <property type="match status" value="1"/>
</dbReference>
<keyword evidence="5" id="KW-0675">Receptor</keyword>
<dbReference type="SUPFAM" id="SSF56935">
    <property type="entry name" value="Porins"/>
    <property type="match status" value="1"/>
</dbReference>
<name>T1B637_9ZZZZ</name>
<comment type="caution">
    <text evidence="5">The sequence shown here is derived from an EMBL/GenBank/DDBJ whole genome shotgun (WGS) entry which is preliminary data.</text>
</comment>
<evidence type="ECO:0000259" key="4">
    <source>
        <dbReference type="Pfam" id="PF00593"/>
    </source>
</evidence>
<evidence type="ECO:0000313" key="5">
    <source>
        <dbReference type="EMBL" id="EQD65472.1"/>
    </source>
</evidence>
<reference evidence="5" key="1">
    <citation type="submission" date="2013-08" db="EMBL/GenBank/DDBJ databases">
        <authorList>
            <person name="Mendez C."/>
            <person name="Richter M."/>
            <person name="Ferrer M."/>
            <person name="Sanchez J."/>
        </authorList>
    </citation>
    <scope>NUCLEOTIDE SEQUENCE</scope>
</reference>
<dbReference type="NCBIfam" id="TIGR01782">
    <property type="entry name" value="TonB-Xanth-Caul"/>
    <property type="match status" value="1"/>
</dbReference>
<comment type="subcellular location">
    <subcellularLocation>
        <location evidence="1">Cell outer membrane</location>
    </subcellularLocation>
</comment>
<protein>
    <submittedName>
        <fullName evidence="5">TonB-dependent receptor</fullName>
    </submittedName>
</protein>
<keyword evidence="2" id="KW-0472">Membrane</keyword>